<dbReference type="InterPro" id="IPR006330">
    <property type="entry name" value="Ado/ade_deaminase"/>
</dbReference>
<name>A0A1M5Z2U1_9CLOT</name>
<dbReference type="InterPro" id="IPR032466">
    <property type="entry name" value="Metal_Hydrolase"/>
</dbReference>
<dbReference type="GO" id="GO:0046872">
    <property type="term" value="F:metal ion binding"/>
    <property type="evidence" value="ECO:0007669"/>
    <property type="project" value="UniProtKB-KW"/>
</dbReference>
<dbReference type="PANTHER" id="PTHR43114">
    <property type="entry name" value="ADENINE DEAMINASE"/>
    <property type="match status" value="1"/>
</dbReference>
<evidence type="ECO:0000256" key="3">
    <source>
        <dbReference type="ARBA" id="ARBA00022723"/>
    </source>
</evidence>
<evidence type="ECO:0000313" key="8">
    <source>
        <dbReference type="Proteomes" id="UP000184241"/>
    </source>
</evidence>
<dbReference type="AlphaFoldDB" id="A0A1M5Z2U1"/>
<gene>
    <name evidence="7" type="ORF">SAMN02745941_02514</name>
</gene>
<dbReference type="GO" id="GO:0043103">
    <property type="term" value="P:hypoxanthine salvage"/>
    <property type="evidence" value="ECO:0007669"/>
    <property type="project" value="TreeGrafter"/>
</dbReference>
<evidence type="ECO:0000256" key="5">
    <source>
        <dbReference type="ARBA" id="ARBA00022833"/>
    </source>
</evidence>
<dbReference type="PANTHER" id="PTHR43114:SF6">
    <property type="entry name" value="ADENINE DEAMINASE"/>
    <property type="match status" value="1"/>
</dbReference>
<dbReference type="RefSeq" id="WP_073019956.1">
    <property type="nucleotide sequence ID" value="NZ_FQXU01000007.1"/>
</dbReference>
<evidence type="ECO:0000256" key="4">
    <source>
        <dbReference type="ARBA" id="ARBA00022801"/>
    </source>
</evidence>
<reference evidence="7 8" key="1">
    <citation type="submission" date="2016-11" db="EMBL/GenBank/DDBJ databases">
        <authorList>
            <person name="Jaros S."/>
            <person name="Januszkiewicz K."/>
            <person name="Wedrychowicz H."/>
        </authorList>
    </citation>
    <scope>NUCLEOTIDE SEQUENCE [LARGE SCALE GENOMIC DNA]</scope>
    <source>
        <strain evidence="7 8">DSM 6191</strain>
    </source>
</reference>
<dbReference type="Pfam" id="PF00962">
    <property type="entry name" value="A_deaminase"/>
    <property type="match status" value="1"/>
</dbReference>
<sequence length="314" mass="36004">MDENFIKALENNDLEELRKISKSDLHNHSARGGNVNYLEASIGRYIPRATSSFKNLHDMQKWVNENINPIFIGTSGYERLIEAAFVQAKYDGIKILSMSISSDAIIYYRYDVHSCIAALKRIHNKFAPDIIFIPEIGFKTITPVDIAYQLLDVFLEQEYFSAIDIYGSEVHMTTFKKVYKKAKEKRLILKAHVGEFGGAELVRKVVEELELDEVQHGIGASSSESCMNWLRDNKVQLNICPTSNVLLSRVKNYKVHPIRKLYDYGVKVTINTDDMLIFNQSVSEEFLNLYNNGVFNAKELDEIRRAGLKESYKL</sequence>
<evidence type="ECO:0000256" key="2">
    <source>
        <dbReference type="ARBA" id="ARBA00006676"/>
    </source>
</evidence>
<protein>
    <submittedName>
        <fullName evidence="7">Adenosine deaminase</fullName>
    </submittedName>
</protein>
<dbReference type="SUPFAM" id="SSF51556">
    <property type="entry name" value="Metallo-dependent hydrolases"/>
    <property type="match status" value="1"/>
</dbReference>
<feature type="domain" description="Adenosine deaminase" evidence="6">
    <location>
        <begin position="155"/>
        <end position="312"/>
    </location>
</feature>
<dbReference type="GO" id="GO:0006146">
    <property type="term" value="P:adenine catabolic process"/>
    <property type="evidence" value="ECO:0007669"/>
    <property type="project" value="TreeGrafter"/>
</dbReference>
<dbReference type="GO" id="GO:0000034">
    <property type="term" value="F:adenine deaminase activity"/>
    <property type="evidence" value="ECO:0007669"/>
    <property type="project" value="TreeGrafter"/>
</dbReference>
<dbReference type="InterPro" id="IPR001365">
    <property type="entry name" value="A_deaminase_dom"/>
</dbReference>
<evidence type="ECO:0000259" key="6">
    <source>
        <dbReference type="Pfam" id="PF00962"/>
    </source>
</evidence>
<comment type="cofactor">
    <cofactor evidence="1">
        <name>Zn(2+)</name>
        <dbReference type="ChEBI" id="CHEBI:29105"/>
    </cofactor>
</comment>
<keyword evidence="4" id="KW-0378">Hydrolase</keyword>
<evidence type="ECO:0000313" key="7">
    <source>
        <dbReference type="EMBL" id="SHI18555.1"/>
    </source>
</evidence>
<dbReference type="Gene3D" id="3.20.20.140">
    <property type="entry name" value="Metal-dependent hydrolases"/>
    <property type="match status" value="1"/>
</dbReference>
<dbReference type="GO" id="GO:0005829">
    <property type="term" value="C:cytosol"/>
    <property type="evidence" value="ECO:0007669"/>
    <property type="project" value="TreeGrafter"/>
</dbReference>
<keyword evidence="5" id="KW-0862">Zinc</keyword>
<proteinExistence type="inferred from homology"/>
<accession>A0A1M5Z2U1</accession>
<evidence type="ECO:0000256" key="1">
    <source>
        <dbReference type="ARBA" id="ARBA00001947"/>
    </source>
</evidence>
<dbReference type="EMBL" id="FQXU01000007">
    <property type="protein sequence ID" value="SHI18555.1"/>
    <property type="molecule type" value="Genomic_DNA"/>
</dbReference>
<dbReference type="Proteomes" id="UP000184241">
    <property type="component" value="Unassembled WGS sequence"/>
</dbReference>
<keyword evidence="3" id="KW-0479">Metal-binding</keyword>
<organism evidence="7 8">
    <name type="scientific">Clostridium intestinale DSM 6191</name>
    <dbReference type="NCBI Taxonomy" id="1121320"/>
    <lineage>
        <taxon>Bacteria</taxon>
        <taxon>Bacillati</taxon>
        <taxon>Bacillota</taxon>
        <taxon>Clostridia</taxon>
        <taxon>Eubacteriales</taxon>
        <taxon>Clostridiaceae</taxon>
        <taxon>Clostridium</taxon>
    </lineage>
</organism>
<comment type="similarity">
    <text evidence="2">Belongs to the metallo-dependent hydrolases superfamily. Adenosine and AMP deaminases family.</text>
</comment>